<comment type="caution">
    <text evidence="2">The sequence shown here is derived from an EMBL/GenBank/DDBJ whole genome shotgun (WGS) entry which is preliminary data.</text>
</comment>
<gene>
    <name evidence="2" type="ORF">H2O64_19970</name>
</gene>
<dbReference type="Proteomes" id="UP000619238">
    <property type="component" value="Unassembled WGS sequence"/>
</dbReference>
<reference evidence="2 3" key="1">
    <citation type="submission" date="2020-07" db="EMBL/GenBank/DDBJ databases">
        <title>Description of Kordia aestuariivivens sp. nov., isolated from a tidal flat.</title>
        <authorList>
            <person name="Park S."/>
            <person name="Yoon J.-H."/>
        </authorList>
    </citation>
    <scope>NUCLEOTIDE SEQUENCE [LARGE SCALE GENOMIC DNA]</scope>
    <source>
        <strain evidence="2 3">YSTF-M3</strain>
    </source>
</reference>
<proteinExistence type="predicted"/>
<dbReference type="EMBL" id="JACGWS010000015">
    <property type="protein sequence ID" value="MBC8756959.1"/>
    <property type="molecule type" value="Genomic_DNA"/>
</dbReference>
<evidence type="ECO:0000313" key="2">
    <source>
        <dbReference type="EMBL" id="MBC8756959.1"/>
    </source>
</evidence>
<name>A0ABR7QEF7_9FLAO</name>
<accession>A0ABR7QEF7</accession>
<sequence length="845" mass="94008">MKTNLPITKLTTIGKTSLKTFCFFFLLLLTTPIFAQSYVEDAKNLARLQELIELKGGDIDSIFTDEFKKIIVLEMNADVAQPQGDGTSGGSDFPDPDDQEAEIAQPENNIVTDIAIAELDAEIERYKFLLSDISDDTRLNTFVANVEVSSKQLKYLKAAINVLEGNSAYGDGTSVGAIGSLLGVSQAEILQGITDWALSRAQEELMQAFLREWLEKLQNDELLQEAFPNSLTMLETSDLTSIYTDGDTWKATFKQDLNGIPKNAPAIAKLVIDKLKINVKEDAKNELISGLTAITRVFGEINKNKKPDEILLLLGEETFLTKQGNDSQTITDRSIVGLTVFLKAIQQEEDGKLKYVLPAEILKLNQLELEMLWKLLYTGERDKLEFTFNVKDGDESKFFSHVHTNIQNLKLQIVKASEIVNSINTLLSKINALEDQTFSIDLFNSYTVLIFDLVENGMDGISLLTNVEGEKENLSKYKATYIQGFKYISLLHEGVKTKKYGQVALNTVNFISWLKNFTQKNRIPFNIDSDAFQGLTALGKLQQLEASVLSRNQISKLLDETQKIINQKLENYEMTQALVQTRFDIFKNAVLDDNFEYTTTNIKKVLKDYITYSEEEKRTIVKEVASEGLNNFNSSSAAFNKYTKLMASIILAEDSDDIKEALDAVAMKTGGYMVKQQSYFSTTVTFYPGIEFGTERLKSNGIEETDGTYIGANLPIGVEFAVGIDSKLIGSVGLFVQVLDLGAVLNYSLSNDNDDVATSPEFGFEQVLSPGAYITTHFKNNPITLGIGASYSPSLREVTNNGITTSANVLQYGVFLAVDLNVFTIFGSRKKLPLSSTSKYKAYED</sequence>
<feature type="region of interest" description="Disordered" evidence="1">
    <location>
        <begin position="81"/>
        <end position="100"/>
    </location>
</feature>
<keyword evidence="3" id="KW-1185">Reference proteome</keyword>
<protein>
    <submittedName>
        <fullName evidence="2">Uncharacterized protein</fullName>
    </submittedName>
</protein>
<evidence type="ECO:0000313" key="3">
    <source>
        <dbReference type="Proteomes" id="UP000619238"/>
    </source>
</evidence>
<dbReference type="RefSeq" id="WP_187564000.1">
    <property type="nucleotide sequence ID" value="NZ_JACGWS010000015.1"/>
</dbReference>
<evidence type="ECO:0000256" key="1">
    <source>
        <dbReference type="SAM" id="MobiDB-lite"/>
    </source>
</evidence>
<organism evidence="2 3">
    <name type="scientific">Kordia aestuariivivens</name>
    <dbReference type="NCBI Taxonomy" id="2759037"/>
    <lineage>
        <taxon>Bacteria</taxon>
        <taxon>Pseudomonadati</taxon>
        <taxon>Bacteroidota</taxon>
        <taxon>Flavobacteriia</taxon>
        <taxon>Flavobacteriales</taxon>
        <taxon>Flavobacteriaceae</taxon>
        <taxon>Kordia</taxon>
    </lineage>
</organism>